<gene>
    <name evidence="2" type="ORF">MCHLO_14454</name>
</gene>
<evidence type="ECO:0000313" key="2">
    <source>
        <dbReference type="EMBL" id="GAT57970.1"/>
    </source>
</evidence>
<name>A0ABQ0M3V0_MYCCL</name>
<organism evidence="2 3">
    <name type="scientific">Mycena chlorophos</name>
    <name type="common">Agaric fungus</name>
    <name type="synonym">Agaricus chlorophos</name>
    <dbReference type="NCBI Taxonomy" id="658473"/>
    <lineage>
        <taxon>Eukaryota</taxon>
        <taxon>Fungi</taxon>
        <taxon>Dikarya</taxon>
        <taxon>Basidiomycota</taxon>
        <taxon>Agaricomycotina</taxon>
        <taxon>Agaricomycetes</taxon>
        <taxon>Agaricomycetidae</taxon>
        <taxon>Agaricales</taxon>
        <taxon>Marasmiineae</taxon>
        <taxon>Mycenaceae</taxon>
        <taxon>Mycena</taxon>
    </lineage>
</organism>
<feature type="transmembrane region" description="Helical" evidence="1">
    <location>
        <begin position="97"/>
        <end position="121"/>
    </location>
</feature>
<protein>
    <submittedName>
        <fullName evidence="2">Uncharacterized protein</fullName>
    </submittedName>
</protein>
<proteinExistence type="predicted"/>
<keyword evidence="1" id="KW-1133">Transmembrane helix</keyword>
<accession>A0ABQ0M3V0</accession>
<keyword evidence="1" id="KW-0812">Transmembrane</keyword>
<feature type="transmembrane region" description="Helical" evidence="1">
    <location>
        <begin position="194"/>
        <end position="217"/>
    </location>
</feature>
<feature type="transmembrane region" description="Helical" evidence="1">
    <location>
        <begin position="58"/>
        <end position="85"/>
    </location>
</feature>
<evidence type="ECO:0000256" key="1">
    <source>
        <dbReference type="SAM" id="Phobius"/>
    </source>
</evidence>
<feature type="transmembrane region" description="Helical" evidence="1">
    <location>
        <begin position="243"/>
        <end position="263"/>
    </location>
</feature>
<dbReference type="EMBL" id="DF849525">
    <property type="protein sequence ID" value="GAT57970.1"/>
    <property type="molecule type" value="Genomic_DNA"/>
</dbReference>
<reference evidence="2" key="1">
    <citation type="submission" date="2014-09" db="EMBL/GenBank/DDBJ databases">
        <title>Genome sequence of the luminous mushroom Mycena chlorophos for searching fungal bioluminescence genes.</title>
        <authorList>
            <person name="Tanaka Y."/>
            <person name="Kasuga D."/>
            <person name="Oba Y."/>
            <person name="Hase S."/>
            <person name="Sato K."/>
            <person name="Oba Y."/>
            <person name="Sakakibara Y."/>
        </authorList>
    </citation>
    <scope>NUCLEOTIDE SEQUENCE</scope>
</reference>
<keyword evidence="1" id="KW-0472">Membrane</keyword>
<evidence type="ECO:0000313" key="3">
    <source>
        <dbReference type="Proteomes" id="UP000815677"/>
    </source>
</evidence>
<keyword evidence="3" id="KW-1185">Reference proteome</keyword>
<dbReference type="Proteomes" id="UP000815677">
    <property type="component" value="Unassembled WGS sequence"/>
</dbReference>
<feature type="transmembrane region" description="Helical" evidence="1">
    <location>
        <begin position="167"/>
        <end position="187"/>
    </location>
</feature>
<sequence length="456" mass="50453">MRQWTRYAGLFLSSALLPFRSFFVPFLRRPSVDAGSPFPFVPSWPPADIMAQQRDPLAFWFQMATMWVGMFFYGIYLVLFCICMYHLLRRPLNRPSAIILLVTAVLLFALSTTQEVLNIVLGSGDILGWEINFEGIGLADDVILVGENLIAGGFLIYRCWVVWYRNWIVIVPALAGLVITTVFSWDIDLSLSPFFALTLATYLYITLITAGRIWWIYNTSFLEYQQSKSSFSSDASTHYKSSVAILVETGIIFPILVILRLAVQRPGLVNVITEILRQVMGIIPTFIILRISLGISVDNIPYTPSSAESLSEKGAQISQPLRSGDFTSFVAVSTPTSEKPPHYQRASAVLAPLRRPNTGRSPLGDPERGYGYGYGNGYRYVPQPGSRPVHKVGASASSLGSMAVSLTSMEFAPNDAMLERPRAAPSPLPPALALAPPVYAGWQPQAQVGGREYYAQ</sequence>